<dbReference type="EMBL" id="JARKIF010000017">
    <property type="protein sequence ID" value="KAJ7620192.1"/>
    <property type="molecule type" value="Genomic_DNA"/>
</dbReference>
<comment type="caution">
    <text evidence="1">The sequence shown here is derived from an EMBL/GenBank/DDBJ whole genome shotgun (WGS) entry which is preliminary data.</text>
</comment>
<accession>A0AAD7FF30</accession>
<dbReference type="Gene3D" id="3.80.10.10">
    <property type="entry name" value="Ribonuclease Inhibitor"/>
    <property type="match status" value="1"/>
</dbReference>
<dbReference type="InterPro" id="IPR032675">
    <property type="entry name" value="LRR_dom_sf"/>
</dbReference>
<sequence length="277" mass="31701">MSAGMPACPVFPPELERSIFEICASEHPTFAHNLLLVAWRVKEWIEAILYRTIVVGHPSPHERIYPLVTYETLSSLIRTRSPEFLRDSVKNLLFSFSIEFSGDDTKLLSTCSRLENLWFVSRDTLDLSAHDPSTLKRLYIYDFPTGTPPSVFTALTHLELMGWKDAANPSLLCTSIANLPSLTHLAFSQNVSAPTFLPILQSCASLLVLISFDSDLEDVEISSLQRDVRFVLYRDVEWLRDWEVGVQSGVDYWYRAERFVRKRQRGEVNLRQTNNTV</sequence>
<evidence type="ECO:0000313" key="1">
    <source>
        <dbReference type="EMBL" id="KAJ7620192.1"/>
    </source>
</evidence>
<dbReference type="AlphaFoldDB" id="A0AAD7FF30"/>
<proteinExistence type="predicted"/>
<gene>
    <name evidence="1" type="ORF">FB45DRAFT_1094223</name>
</gene>
<keyword evidence="2" id="KW-1185">Reference proteome</keyword>
<evidence type="ECO:0000313" key="2">
    <source>
        <dbReference type="Proteomes" id="UP001221142"/>
    </source>
</evidence>
<dbReference type="SUPFAM" id="SSF52047">
    <property type="entry name" value="RNI-like"/>
    <property type="match status" value="1"/>
</dbReference>
<dbReference type="Proteomes" id="UP001221142">
    <property type="component" value="Unassembled WGS sequence"/>
</dbReference>
<reference evidence="1" key="1">
    <citation type="submission" date="2023-03" db="EMBL/GenBank/DDBJ databases">
        <title>Massive genome expansion in bonnet fungi (Mycena s.s.) driven by repeated elements and novel gene families across ecological guilds.</title>
        <authorList>
            <consortium name="Lawrence Berkeley National Laboratory"/>
            <person name="Harder C.B."/>
            <person name="Miyauchi S."/>
            <person name="Viragh M."/>
            <person name="Kuo A."/>
            <person name="Thoen E."/>
            <person name="Andreopoulos B."/>
            <person name="Lu D."/>
            <person name="Skrede I."/>
            <person name="Drula E."/>
            <person name="Henrissat B."/>
            <person name="Morin E."/>
            <person name="Kohler A."/>
            <person name="Barry K."/>
            <person name="LaButti K."/>
            <person name="Morin E."/>
            <person name="Salamov A."/>
            <person name="Lipzen A."/>
            <person name="Mereny Z."/>
            <person name="Hegedus B."/>
            <person name="Baldrian P."/>
            <person name="Stursova M."/>
            <person name="Weitz H."/>
            <person name="Taylor A."/>
            <person name="Grigoriev I.V."/>
            <person name="Nagy L.G."/>
            <person name="Martin F."/>
            <person name="Kauserud H."/>
        </authorList>
    </citation>
    <scope>NUCLEOTIDE SEQUENCE</scope>
    <source>
        <strain evidence="1">9284</strain>
    </source>
</reference>
<organism evidence="1 2">
    <name type="scientific">Roridomyces roridus</name>
    <dbReference type="NCBI Taxonomy" id="1738132"/>
    <lineage>
        <taxon>Eukaryota</taxon>
        <taxon>Fungi</taxon>
        <taxon>Dikarya</taxon>
        <taxon>Basidiomycota</taxon>
        <taxon>Agaricomycotina</taxon>
        <taxon>Agaricomycetes</taxon>
        <taxon>Agaricomycetidae</taxon>
        <taxon>Agaricales</taxon>
        <taxon>Marasmiineae</taxon>
        <taxon>Mycenaceae</taxon>
        <taxon>Roridomyces</taxon>
    </lineage>
</organism>
<protein>
    <submittedName>
        <fullName evidence="1">Uncharacterized protein</fullName>
    </submittedName>
</protein>
<name>A0AAD7FF30_9AGAR</name>